<comment type="caution">
    <text evidence="2">The sequence shown here is derived from an EMBL/GenBank/DDBJ whole genome shotgun (WGS) entry which is preliminary data.</text>
</comment>
<keyword evidence="1" id="KW-0732">Signal</keyword>
<sequence>MNKALLNMTIGLGLMTLAAQQVAAQQNRNCAPREAVIERLASGYGETRQSIGLGSQGAVVEIFASTETGTWTITVTTPNGTTCLVASGQSFEQLAEALPPKGNDA</sequence>
<protein>
    <submittedName>
        <fullName evidence="2">Uncharacterized protein</fullName>
    </submittedName>
</protein>
<dbReference type="EMBL" id="JASNJE010000009">
    <property type="protein sequence ID" value="MDK3073384.1"/>
    <property type="molecule type" value="Genomic_DNA"/>
</dbReference>
<feature type="chain" id="PRO_5046390745" evidence="1">
    <location>
        <begin position="24"/>
        <end position="105"/>
    </location>
</feature>
<accession>A0ABT7FE43</accession>
<evidence type="ECO:0000256" key="1">
    <source>
        <dbReference type="SAM" id="SignalP"/>
    </source>
</evidence>
<evidence type="ECO:0000313" key="2">
    <source>
        <dbReference type="EMBL" id="MDK3073384.1"/>
    </source>
</evidence>
<dbReference type="RefSeq" id="WP_284485322.1">
    <property type="nucleotide sequence ID" value="NZ_JASNJE010000009.1"/>
</dbReference>
<proteinExistence type="predicted"/>
<reference evidence="2 3" key="1">
    <citation type="submission" date="2023-05" db="EMBL/GenBank/DDBJ databases">
        <title>Sedimentitalea sp. nov. JM2-8.</title>
        <authorList>
            <person name="Huang J."/>
        </authorList>
    </citation>
    <scope>NUCLEOTIDE SEQUENCE [LARGE SCALE GENOMIC DNA]</scope>
    <source>
        <strain evidence="2 3">JM2-8</strain>
    </source>
</reference>
<keyword evidence="3" id="KW-1185">Reference proteome</keyword>
<feature type="signal peptide" evidence="1">
    <location>
        <begin position="1"/>
        <end position="23"/>
    </location>
</feature>
<name>A0ABT7FE43_9RHOB</name>
<evidence type="ECO:0000313" key="3">
    <source>
        <dbReference type="Proteomes" id="UP001227126"/>
    </source>
</evidence>
<dbReference type="Proteomes" id="UP001227126">
    <property type="component" value="Unassembled WGS sequence"/>
</dbReference>
<gene>
    <name evidence="2" type="ORF">QO034_09705</name>
</gene>
<organism evidence="2 3">
    <name type="scientific">Sedimentitalea xiamensis</name>
    <dbReference type="NCBI Taxonomy" id="3050037"/>
    <lineage>
        <taxon>Bacteria</taxon>
        <taxon>Pseudomonadati</taxon>
        <taxon>Pseudomonadota</taxon>
        <taxon>Alphaproteobacteria</taxon>
        <taxon>Rhodobacterales</taxon>
        <taxon>Paracoccaceae</taxon>
        <taxon>Sedimentitalea</taxon>
    </lineage>
</organism>